<keyword evidence="13" id="KW-1185">Reference proteome</keyword>
<dbReference type="Pfam" id="PF05970">
    <property type="entry name" value="PIF1"/>
    <property type="match status" value="1"/>
</dbReference>
<dbReference type="InterPro" id="IPR051055">
    <property type="entry name" value="PIF1_helicase"/>
</dbReference>
<reference evidence="12" key="1">
    <citation type="submission" date="2021-06" db="EMBL/GenBank/DDBJ databases">
        <authorList>
            <person name="Kallberg Y."/>
            <person name="Tangrot J."/>
            <person name="Rosling A."/>
        </authorList>
    </citation>
    <scope>NUCLEOTIDE SEQUENCE</scope>
    <source>
        <strain evidence="12">CL551</strain>
    </source>
</reference>
<feature type="domain" description="DNA helicase Pif1-like DEAD-box helicase" evidence="10">
    <location>
        <begin position="42"/>
        <end position="244"/>
    </location>
</feature>
<dbReference type="InterPro" id="IPR010285">
    <property type="entry name" value="DNA_helicase_pif1-like_DEAD"/>
</dbReference>
<comment type="cofactor">
    <cofactor evidence="9">
        <name>Mg(2+)</name>
        <dbReference type="ChEBI" id="CHEBI:18420"/>
    </cofactor>
</comment>
<evidence type="ECO:0000313" key="13">
    <source>
        <dbReference type="Proteomes" id="UP000789342"/>
    </source>
</evidence>
<keyword evidence="3 9" id="KW-0378">Hydrolase</keyword>
<dbReference type="AlphaFoldDB" id="A0A9N8W786"/>
<dbReference type="Gene3D" id="3.40.50.300">
    <property type="entry name" value="P-loop containing nucleotide triphosphate hydrolases"/>
    <property type="match status" value="2"/>
</dbReference>
<keyword evidence="7 9" id="KW-0234">DNA repair</keyword>
<accession>A0A9N8W786</accession>
<evidence type="ECO:0000256" key="3">
    <source>
        <dbReference type="ARBA" id="ARBA00022801"/>
    </source>
</evidence>
<evidence type="ECO:0000256" key="1">
    <source>
        <dbReference type="ARBA" id="ARBA00022741"/>
    </source>
</evidence>
<dbReference type="PANTHER" id="PTHR47642">
    <property type="entry name" value="ATP-DEPENDENT DNA HELICASE"/>
    <property type="match status" value="1"/>
</dbReference>
<gene>
    <name evidence="12" type="ORF">AMORRO_LOCUS2236</name>
</gene>
<evidence type="ECO:0000313" key="12">
    <source>
        <dbReference type="EMBL" id="CAG8479434.1"/>
    </source>
</evidence>
<evidence type="ECO:0000259" key="11">
    <source>
        <dbReference type="Pfam" id="PF21530"/>
    </source>
</evidence>
<evidence type="ECO:0000256" key="2">
    <source>
        <dbReference type="ARBA" id="ARBA00022763"/>
    </source>
</evidence>
<evidence type="ECO:0000259" key="10">
    <source>
        <dbReference type="Pfam" id="PF05970"/>
    </source>
</evidence>
<dbReference type="OrthoDB" id="5578775at2759"/>
<dbReference type="GO" id="GO:0006281">
    <property type="term" value="P:DNA repair"/>
    <property type="evidence" value="ECO:0007669"/>
    <property type="project" value="UniProtKB-KW"/>
</dbReference>
<dbReference type="EMBL" id="CAJVPV010000917">
    <property type="protein sequence ID" value="CAG8479434.1"/>
    <property type="molecule type" value="Genomic_DNA"/>
</dbReference>
<dbReference type="Proteomes" id="UP000789342">
    <property type="component" value="Unassembled WGS sequence"/>
</dbReference>
<protein>
    <recommendedName>
        <fullName evidence="9">ATP-dependent DNA helicase</fullName>
        <ecNumber evidence="9">5.6.2.3</ecNumber>
    </recommendedName>
</protein>
<name>A0A9N8W786_9GLOM</name>
<dbReference type="EC" id="5.6.2.3" evidence="9"/>
<dbReference type="SUPFAM" id="SSF52540">
    <property type="entry name" value="P-loop containing nucleoside triphosphate hydrolases"/>
    <property type="match status" value="2"/>
</dbReference>
<dbReference type="GO" id="GO:0000723">
    <property type="term" value="P:telomere maintenance"/>
    <property type="evidence" value="ECO:0007669"/>
    <property type="project" value="InterPro"/>
</dbReference>
<dbReference type="GO" id="GO:0006310">
    <property type="term" value="P:DNA recombination"/>
    <property type="evidence" value="ECO:0007669"/>
    <property type="project" value="UniProtKB-KW"/>
</dbReference>
<keyword evidence="2 9" id="KW-0227">DNA damage</keyword>
<dbReference type="GO" id="GO:0016787">
    <property type="term" value="F:hydrolase activity"/>
    <property type="evidence" value="ECO:0007669"/>
    <property type="project" value="UniProtKB-KW"/>
</dbReference>
<dbReference type="GO" id="GO:0043139">
    <property type="term" value="F:5'-3' DNA helicase activity"/>
    <property type="evidence" value="ECO:0007669"/>
    <property type="project" value="UniProtKB-EC"/>
</dbReference>
<comment type="caution">
    <text evidence="12">The sequence shown here is derived from an EMBL/GenBank/DDBJ whole genome shotgun (WGS) entry which is preliminary data.</text>
</comment>
<dbReference type="CDD" id="cd18037">
    <property type="entry name" value="DEXSc_Pif1_like"/>
    <property type="match status" value="1"/>
</dbReference>
<evidence type="ECO:0000256" key="6">
    <source>
        <dbReference type="ARBA" id="ARBA00023125"/>
    </source>
</evidence>
<keyword evidence="6" id="KW-0238">DNA-binding</keyword>
<comment type="similarity">
    <text evidence="9">Belongs to the helicase family.</text>
</comment>
<dbReference type="InterPro" id="IPR027417">
    <property type="entry name" value="P-loop_NTPase"/>
</dbReference>
<evidence type="ECO:0000256" key="9">
    <source>
        <dbReference type="RuleBase" id="RU363044"/>
    </source>
</evidence>
<evidence type="ECO:0000256" key="7">
    <source>
        <dbReference type="ARBA" id="ARBA00023204"/>
    </source>
</evidence>
<evidence type="ECO:0000256" key="5">
    <source>
        <dbReference type="ARBA" id="ARBA00022840"/>
    </source>
</evidence>
<dbReference type="GO" id="GO:0005524">
    <property type="term" value="F:ATP binding"/>
    <property type="evidence" value="ECO:0007669"/>
    <property type="project" value="UniProtKB-KW"/>
</dbReference>
<comment type="catalytic activity">
    <reaction evidence="9">
        <text>ATP + H2O = ADP + phosphate + H(+)</text>
        <dbReference type="Rhea" id="RHEA:13065"/>
        <dbReference type="ChEBI" id="CHEBI:15377"/>
        <dbReference type="ChEBI" id="CHEBI:15378"/>
        <dbReference type="ChEBI" id="CHEBI:30616"/>
        <dbReference type="ChEBI" id="CHEBI:43474"/>
        <dbReference type="ChEBI" id="CHEBI:456216"/>
        <dbReference type="EC" id="5.6.2.3"/>
    </reaction>
</comment>
<feature type="domain" description="DNA helicase Pif1-like 2B" evidence="11">
    <location>
        <begin position="307"/>
        <end position="346"/>
    </location>
</feature>
<keyword evidence="8" id="KW-0413">Isomerase</keyword>
<evidence type="ECO:0000256" key="4">
    <source>
        <dbReference type="ARBA" id="ARBA00022806"/>
    </source>
</evidence>
<organism evidence="12 13">
    <name type="scientific">Acaulospora morrowiae</name>
    <dbReference type="NCBI Taxonomy" id="94023"/>
    <lineage>
        <taxon>Eukaryota</taxon>
        <taxon>Fungi</taxon>
        <taxon>Fungi incertae sedis</taxon>
        <taxon>Mucoromycota</taxon>
        <taxon>Glomeromycotina</taxon>
        <taxon>Glomeromycetes</taxon>
        <taxon>Diversisporales</taxon>
        <taxon>Acaulosporaceae</taxon>
        <taxon>Acaulospora</taxon>
    </lineage>
</organism>
<proteinExistence type="inferred from homology"/>
<evidence type="ECO:0000256" key="8">
    <source>
        <dbReference type="ARBA" id="ARBA00023235"/>
    </source>
</evidence>
<keyword evidence="4 9" id="KW-0347">Helicase</keyword>
<dbReference type="CDD" id="cd18809">
    <property type="entry name" value="SF1_C_RecD"/>
    <property type="match status" value="1"/>
</dbReference>
<keyword evidence="5 9" id="KW-0067">ATP-binding</keyword>
<dbReference type="Pfam" id="PF21530">
    <property type="entry name" value="Pif1_2B_dom"/>
    <property type="match status" value="1"/>
</dbReference>
<sequence length="495" mass="56567">MIRLAKDIATHVPSSLRKKRAYQLIRREVVHEPPADSPTFILNEEQEHIYDLIVNEGKSVFYTGAAGTGKSKLLGRIIEGLQYKYGNAPVAVTAPTGIAALNIGGTTVHRFSQFPVNAQYKSIEEIISAIKFSKRLSTRWNRIRALVIDEISMLDARLFERLDAVAKYFKKNQDPFGGIQIVVTGDFCQLPPVSTEDKARFCFESPIWSDCIRHNYQLTKIYRQKNEDFQNILNELRIGQVSENSLEIMNQLSRTPAYPEDGVKPSELYPIISKVNRINRIELDRLPHKKYIFHAEDFEPENIGKLDELERSNLAPKKLELKLNAQVMLITNLSDDLVNGSKGYVCGYHSIKDQMNYKEELDQMDVDTKYILPIVRFDNGLIRPIPYLSWTINSTDDKTGESVELAKRVQLPLILAWAISIHKSQGQSLERVKVDLDRIFERGQAYVALSRARTMDYLQVLNFSRDKVMADEKVLNFYRTLETAKTTNIKGTTAC</sequence>
<dbReference type="InterPro" id="IPR049163">
    <property type="entry name" value="Pif1-like_2B_dom"/>
</dbReference>
<keyword evidence="9" id="KW-0233">DNA recombination</keyword>
<keyword evidence="1 9" id="KW-0547">Nucleotide-binding</keyword>
<dbReference type="PANTHER" id="PTHR47642:SF5">
    <property type="entry name" value="ATP-DEPENDENT DNA HELICASE"/>
    <property type="match status" value="1"/>
</dbReference>